<keyword evidence="13" id="KW-1185">Reference proteome</keyword>
<dbReference type="OMA" id="MYWIATR"/>
<organism evidence="12 13">
    <name type="scientific">Diacronema lutheri</name>
    <name type="common">Unicellular marine alga</name>
    <name type="synonym">Monochrysis lutheri</name>
    <dbReference type="NCBI Taxonomy" id="2081491"/>
    <lineage>
        <taxon>Eukaryota</taxon>
        <taxon>Haptista</taxon>
        <taxon>Haptophyta</taxon>
        <taxon>Pavlovophyceae</taxon>
        <taxon>Pavlovales</taxon>
        <taxon>Pavlovaceae</taxon>
        <taxon>Diacronema</taxon>
    </lineage>
</organism>
<keyword evidence="6" id="KW-0326">Glycosidase</keyword>
<dbReference type="Gene3D" id="1.20.5.420">
    <property type="entry name" value="Immunoglobulin FC, subunit C"/>
    <property type="match status" value="1"/>
</dbReference>
<dbReference type="PANTHER" id="PTHR31983">
    <property type="entry name" value="ENDO-1,3(4)-BETA-GLUCANASE 1"/>
    <property type="match status" value="1"/>
</dbReference>
<dbReference type="InterPro" id="IPR040451">
    <property type="entry name" value="GH81_N"/>
</dbReference>
<dbReference type="EC" id="3.2.1.39" evidence="3"/>
<dbReference type="Gene3D" id="2.70.98.30">
    <property type="entry name" value="Golgi alpha-mannosidase II, domain 4"/>
    <property type="match status" value="1"/>
</dbReference>
<evidence type="ECO:0000256" key="5">
    <source>
        <dbReference type="ARBA" id="ARBA00023277"/>
    </source>
</evidence>
<dbReference type="GO" id="GO:0071555">
    <property type="term" value="P:cell wall organization"/>
    <property type="evidence" value="ECO:0007669"/>
    <property type="project" value="UniProtKB-KW"/>
</dbReference>
<dbReference type="GO" id="GO:0000272">
    <property type="term" value="P:polysaccharide catabolic process"/>
    <property type="evidence" value="ECO:0007669"/>
    <property type="project" value="UniProtKB-KW"/>
</dbReference>
<evidence type="ECO:0000259" key="10">
    <source>
        <dbReference type="Pfam" id="PF03639"/>
    </source>
</evidence>
<keyword evidence="8" id="KW-0624">Polysaccharide degradation</keyword>
<dbReference type="Proteomes" id="UP000751190">
    <property type="component" value="Unassembled WGS sequence"/>
</dbReference>
<name>A0A8J6CFR8_DIALT</name>
<evidence type="ECO:0000256" key="6">
    <source>
        <dbReference type="ARBA" id="ARBA00023295"/>
    </source>
</evidence>
<feature type="domain" description="Glycosyl hydrolase family 81 N-terminal" evidence="10">
    <location>
        <begin position="99"/>
        <end position="241"/>
    </location>
</feature>
<dbReference type="GO" id="GO:0052861">
    <property type="term" value="F:endo-1,3(4)-beta-glucanase activity"/>
    <property type="evidence" value="ECO:0007669"/>
    <property type="project" value="InterPro"/>
</dbReference>
<evidence type="ECO:0000256" key="9">
    <source>
        <dbReference type="SAM" id="MobiDB-lite"/>
    </source>
</evidence>
<evidence type="ECO:0000256" key="3">
    <source>
        <dbReference type="ARBA" id="ARBA00012780"/>
    </source>
</evidence>
<evidence type="ECO:0000256" key="2">
    <source>
        <dbReference type="ARBA" id="ARBA00010730"/>
    </source>
</evidence>
<dbReference type="Pfam" id="PF03639">
    <property type="entry name" value="Glyco_hydro_81"/>
    <property type="match status" value="1"/>
</dbReference>
<evidence type="ECO:0000256" key="1">
    <source>
        <dbReference type="ARBA" id="ARBA00000382"/>
    </source>
</evidence>
<accession>A0A8J6CFR8</accession>
<keyword evidence="4" id="KW-0378">Hydrolase</keyword>
<gene>
    <name evidence="12" type="ORF">KFE25_005508</name>
</gene>
<feature type="domain" description="Glycosyl hydrolase family 81 C-terminal" evidence="11">
    <location>
        <begin position="536"/>
        <end position="884"/>
    </location>
</feature>
<sequence length="914" mass="95258">MRIEEGGPPARDGRAPRAHDEPLLGAAGSARRAPSYAARARAWRAALGVSALVGASVLASRAAPRGGGAPPLAASAALGPVPDWPFETVQHPLAVTAEWGAVSRPYPTGAWWTNLAVADAYQKPGNQPSVMLPYAVRNQNGRGMEVSYGPTRRTVTALFEGDYFGADLVVGTARSAALPASYSHRVAAVSPLTLAVQFSEQGGGEAFVARLARGAPWVVTEWAGATPSVGSDFVLLSVKAIGARPERPPDAPAPAEPAAPAVEEAPVAAVEPLCSAHANCAVLAASVADGLCCPLTANGIMLECCDAPRPPPPKPPTPTPAPSRADDAESNGDVVGPSDLFVLKLQTGQTWLLAFDSPVALSWYTNPARVEVASSYHGTMRLAFAHDLDSLRSLAACAHGPYAVGSAVRVEADDAAVRPATQPPRAAAGARARAAHAAGRAPPVGAAADAAAGAAAGATLVFEWEVAGDPDGTGELVTLALPHHIAALALGSVWRDGPHFDTIKGTLTPIRGTRWSVRERFAPMGWNSPRAPARELVSTIKSSLQLDLAQPLVLRPDAKDLYGFGKQASRLARLALIADELGDSTSLQAAAAALTSALDPWLSATNPAPWPTAQAGTGALVYDGTYGGLVTRVGLSDPAADFGNGRYNDHHFQIGYMLYAAAVACRYDPQFCDVHRVAIGAIARDVAMPPDDALAHLFPVARCKDLYDGHSWASGLFQMADGKSQESSSEAVNAYYGAALVGEALGDEALRSWAQLLLAMEIRSAQWYWHVPSASPIYDPSFAATNRMVGVVGATDANAATWFGANLEYVHGINIMPVTPVTEALLPASYVAEQYAQLATRHGRMEAAWAGFAVAAHAIVDPAKALLEVAELNAFDNGNSRTNMLHWVATRPAPPTALLLALATVRSPSAVPRA</sequence>
<comment type="catalytic activity">
    <reaction evidence="1">
        <text>Hydrolysis of (1-&gt;3)-beta-D-glucosidic linkages in (1-&gt;3)-beta-D-glucans.</text>
        <dbReference type="EC" id="3.2.1.39"/>
    </reaction>
</comment>
<feature type="compositionally biased region" description="Pro residues" evidence="9">
    <location>
        <begin position="311"/>
        <end position="321"/>
    </location>
</feature>
<dbReference type="PANTHER" id="PTHR31983:SF0">
    <property type="entry name" value="GLUCAN ENDO-1,3-BETA-D-GLUCOSIDASE 2"/>
    <property type="match status" value="1"/>
</dbReference>
<dbReference type="AlphaFoldDB" id="A0A8J6CFR8"/>
<evidence type="ECO:0000313" key="12">
    <source>
        <dbReference type="EMBL" id="KAG8465938.1"/>
    </source>
</evidence>
<dbReference type="PROSITE" id="PS52008">
    <property type="entry name" value="GH81"/>
    <property type="match status" value="1"/>
</dbReference>
<keyword evidence="7" id="KW-0961">Cell wall biogenesis/degradation</keyword>
<comment type="similarity">
    <text evidence="2">Belongs to the glycosyl hydrolase 81 family.</text>
</comment>
<feature type="region of interest" description="Disordered" evidence="9">
    <location>
        <begin position="1"/>
        <end position="26"/>
    </location>
</feature>
<reference evidence="12" key="1">
    <citation type="submission" date="2021-05" db="EMBL/GenBank/DDBJ databases">
        <title>The genome of the haptophyte Pavlova lutheri (Diacronema luteri, Pavlovales) - a model for lipid biosynthesis in eukaryotic algae.</title>
        <authorList>
            <person name="Hulatt C.J."/>
            <person name="Posewitz M.C."/>
        </authorList>
    </citation>
    <scope>NUCLEOTIDE SEQUENCE</scope>
    <source>
        <strain evidence="12">NIVA-4/92</strain>
    </source>
</reference>
<protein>
    <recommendedName>
        <fullName evidence="3">glucan endo-1,3-beta-D-glucosidase</fullName>
        <ecNumber evidence="3">3.2.1.39</ecNumber>
    </recommendedName>
</protein>
<evidence type="ECO:0000256" key="4">
    <source>
        <dbReference type="ARBA" id="ARBA00022801"/>
    </source>
</evidence>
<feature type="region of interest" description="Disordered" evidence="9">
    <location>
        <begin position="311"/>
        <end position="333"/>
    </location>
</feature>
<comment type="caution">
    <text evidence="12">The sequence shown here is derived from an EMBL/GenBank/DDBJ whole genome shotgun (WGS) entry which is preliminary data.</text>
</comment>
<feature type="compositionally biased region" description="Basic and acidic residues" evidence="9">
    <location>
        <begin position="1"/>
        <end position="22"/>
    </location>
</feature>
<dbReference type="GO" id="GO:0042973">
    <property type="term" value="F:glucan endo-1,3-beta-D-glucosidase activity"/>
    <property type="evidence" value="ECO:0007669"/>
    <property type="project" value="UniProtKB-EC"/>
</dbReference>
<evidence type="ECO:0000259" key="11">
    <source>
        <dbReference type="Pfam" id="PF17652"/>
    </source>
</evidence>
<keyword evidence="5" id="KW-0119">Carbohydrate metabolism</keyword>
<proteinExistence type="inferred from homology"/>
<evidence type="ECO:0000256" key="7">
    <source>
        <dbReference type="ARBA" id="ARBA00023316"/>
    </source>
</evidence>
<dbReference type="InterPro" id="IPR005200">
    <property type="entry name" value="Endo-beta-glucanase"/>
</dbReference>
<evidence type="ECO:0000256" key="8">
    <source>
        <dbReference type="ARBA" id="ARBA00023326"/>
    </source>
</evidence>
<dbReference type="OrthoDB" id="4473401at2759"/>
<dbReference type="InterPro" id="IPR040720">
    <property type="entry name" value="GH81_C"/>
</dbReference>
<dbReference type="Pfam" id="PF17652">
    <property type="entry name" value="Glyco_hydro81C"/>
    <property type="match status" value="1"/>
</dbReference>
<evidence type="ECO:0000313" key="13">
    <source>
        <dbReference type="Proteomes" id="UP000751190"/>
    </source>
</evidence>
<dbReference type="EMBL" id="JAGTXO010000009">
    <property type="protein sequence ID" value="KAG8465938.1"/>
    <property type="molecule type" value="Genomic_DNA"/>
</dbReference>